<accession>A0A1T4WR03</accession>
<keyword evidence="2" id="KW-1185">Reference proteome</keyword>
<dbReference type="Proteomes" id="UP000190105">
    <property type="component" value="Unassembled WGS sequence"/>
</dbReference>
<dbReference type="EMBL" id="FUYH01000003">
    <property type="protein sequence ID" value="SKA79547.1"/>
    <property type="molecule type" value="Genomic_DNA"/>
</dbReference>
<organism evidence="1 2">
    <name type="scientific">Caloramator quimbayensis</name>
    <dbReference type="NCBI Taxonomy" id="1147123"/>
    <lineage>
        <taxon>Bacteria</taxon>
        <taxon>Bacillati</taxon>
        <taxon>Bacillota</taxon>
        <taxon>Clostridia</taxon>
        <taxon>Eubacteriales</taxon>
        <taxon>Clostridiaceae</taxon>
        <taxon>Caloramator</taxon>
    </lineage>
</organism>
<name>A0A1T4WR03_9CLOT</name>
<dbReference type="AlphaFoldDB" id="A0A1T4WR03"/>
<dbReference type="STRING" id="1147123.SAMN05443428_10386"/>
<gene>
    <name evidence="1" type="ORF">SAMN05443428_10386</name>
</gene>
<sequence length="79" mass="9247">MYICPVCNGFYEYDKYCSICGAKMQILDRVENYYDDYSPYLSYRLTDLNDGDPPNICTHYCICPYCGNKEVINIRNIEG</sequence>
<dbReference type="RefSeq" id="WP_078695552.1">
    <property type="nucleotide sequence ID" value="NZ_FUYH01000003.1"/>
</dbReference>
<evidence type="ECO:0000313" key="1">
    <source>
        <dbReference type="EMBL" id="SKA79547.1"/>
    </source>
</evidence>
<protein>
    <submittedName>
        <fullName evidence="1">Uncharacterized protein</fullName>
    </submittedName>
</protein>
<reference evidence="2" key="1">
    <citation type="submission" date="2017-02" db="EMBL/GenBank/DDBJ databases">
        <authorList>
            <person name="Varghese N."/>
            <person name="Submissions S."/>
        </authorList>
    </citation>
    <scope>NUCLEOTIDE SEQUENCE [LARGE SCALE GENOMIC DNA]</scope>
    <source>
        <strain evidence="2">USBA 833</strain>
    </source>
</reference>
<dbReference type="OrthoDB" id="1683552at2"/>
<evidence type="ECO:0000313" key="2">
    <source>
        <dbReference type="Proteomes" id="UP000190105"/>
    </source>
</evidence>
<proteinExistence type="predicted"/>